<reference evidence="8 9" key="1">
    <citation type="submission" date="2020-08" db="EMBL/GenBank/DDBJ databases">
        <title>Genomic Encyclopedia of Type Strains, Phase IV (KMG-IV): sequencing the most valuable type-strain genomes for metagenomic binning, comparative biology and taxonomic classification.</title>
        <authorList>
            <person name="Goeker M."/>
        </authorList>
    </citation>
    <scope>NUCLEOTIDE SEQUENCE [LARGE SCALE GENOMIC DNA]</scope>
    <source>
        <strain evidence="8 9">DSM 17245</strain>
    </source>
</reference>
<evidence type="ECO:0000256" key="2">
    <source>
        <dbReference type="ARBA" id="ARBA00010835"/>
    </source>
</evidence>
<comment type="function">
    <text evidence="1 5">Peptide chain release factor 2 directs the termination of translation in response to the peptide chain termination codons UGA and UAA.</text>
</comment>
<evidence type="ECO:0000256" key="4">
    <source>
        <dbReference type="ARBA" id="ARBA00022917"/>
    </source>
</evidence>
<accession>A0A7W9SGY1</accession>
<proteinExistence type="inferred from homology"/>
<dbReference type="Gene3D" id="3.30.70.1660">
    <property type="match status" value="1"/>
</dbReference>
<dbReference type="PROSITE" id="PS00745">
    <property type="entry name" value="RF_PROK_I"/>
    <property type="match status" value="1"/>
</dbReference>
<dbReference type="SMART" id="SM00937">
    <property type="entry name" value="PCRF"/>
    <property type="match status" value="1"/>
</dbReference>
<evidence type="ECO:0000313" key="9">
    <source>
        <dbReference type="Proteomes" id="UP000522163"/>
    </source>
</evidence>
<dbReference type="InterPro" id="IPR045853">
    <property type="entry name" value="Pep_chain_release_fac_I_sf"/>
</dbReference>
<name>A0A7W9SGY1_9FIRM</name>
<dbReference type="InterPro" id="IPR004374">
    <property type="entry name" value="PrfB"/>
</dbReference>
<comment type="subcellular location">
    <subcellularLocation>
        <location evidence="5">Cytoplasm</location>
    </subcellularLocation>
</comment>
<comment type="PTM">
    <text evidence="5">Methylated by PrmC. Methylation increases the termination efficiency of RF2.</text>
</comment>
<comment type="similarity">
    <text evidence="2 5">Belongs to the prokaryotic/mitochondrial release factor family.</text>
</comment>
<dbReference type="EMBL" id="JACHHH010000007">
    <property type="protein sequence ID" value="MBB6041591.1"/>
    <property type="molecule type" value="Genomic_DNA"/>
</dbReference>
<dbReference type="Pfam" id="PF03462">
    <property type="entry name" value="PCRF"/>
    <property type="match status" value="1"/>
</dbReference>
<dbReference type="PANTHER" id="PTHR43116:SF3">
    <property type="entry name" value="CLASS I PEPTIDE CHAIN RELEASE FACTOR"/>
    <property type="match status" value="1"/>
</dbReference>
<dbReference type="AlphaFoldDB" id="A0A7W9SGY1"/>
<dbReference type="InterPro" id="IPR005139">
    <property type="entry name" value="PCRF"/>
</dbReference>
<keyword evidence="4 5" id="KW-0648">Protein biosynthesis</keyword>
<evidence type="ECO:0000259" key="7">
    <source>
        <dbReference type="PROSITE" id="PS00745"/>
    </source>
</evidence>
<dbReference type="InterPro" id="IPR000352">
    <property type="entry name" value="Pep_chain_release_fac_I"/>
</dbReference>
<dbReference type="GO" id="GO:0016149">
    <property type="term" value="F:translation release factor activity, codon specific"/>
    <property type="evidence" value="ECO:0007669"/>
    <property type="project" value="UniProtKB-UniRule"/>
</dbReference>
<organism evidence="8 9">
    <name type="scientific">Oribacterium sinus</name>
    <dbReference type="NCBI Taxonomy" id="237576"/>
    <lineage>
        <taxon>Bacteria</taxon>
        <taxon>Bacillati</taxon>
        <taxon>Bacillota</taxon>
        <taxon>Clostridia</taxon>
        <taxon>Lachnospirales</taxon>
        <taxon>Lachnospiraceae</taxon>
        <taxon>Oribacterium</taxon>
    </lineage>
</organism>
<dbReference type="RefSeq" id="WP_183684186.1">
    <property type="nucleotide sequence ID" value="NZ_JACHHH010000007.1"/>
</dbReference>
<dbReference type="Gene3D" id="3.30.160.20">
    <property type="match status" value="1"/>
</dbReference>
<feature type="modified residue" description="N5-methylglutamine" evidence="5">
    <location>
        <position position="252"/>
    </location>
</feature>
<evidence type="ECO:0000256" key="6">
    <source>
        <dbReference type="NCBIfam" id="TIGR00020"/>
    </source>
</evidence>
<feature type="domain" description="Prokaryotic-type class I peptide chain release factors" evidence="7">
    <location>
        <begin position="245"/>
        <end position="261"/>
    </location>
</feature>
<dbReference type="Gene3D" id="1.20.58.410">
    <property type="entry name" value="Release factor"/>
    <property type="match status" value="1"/>
</dbReference>
<dbReference type="HAMAP" id="MF_00094">
    <property type="entry name" value="Rel_fac_2"/>
    <property type="match status" value="1"/>
</dbReference>
<comment type="caution">
    <text evidence="8">The sequence shown here is derived from an EMBL/GenBank/DDBJ whole genome shotgun (WGS) entry which is preliminary data.</text>
</comment>
<evidence type="ECO:0000313" key="8">
    <source>
        <dbReference type="EMBL" id="MBB6041591.1"/>
    </source>
</evidence>
<dbReference type="Proteomes" id="UP000522163">
    <property type="component" value="Unassembled WGS sequence"/>
</dbReference>
<dbReference type="FunFam" id="3.30.160.20:FF:000004">
    <property type="entry name" value="Peptide chain release factor 1"/>
    <property type="match status" value="1"/>
</dbReference>
<gene>
    <name evidence="5" type="primary">prfB</name>
    <name evidence="8" type="ORF">HNQ46_001574</name>
</gene>
<evidence type="ECO:0000256" key="1">
    <source>
        <dbReference type="ARBA" id="ARBA00002613"/>
    </source>
</evidence>
<keyword evidence="3 5" id="KW-0488">Methylation</keyword>
<protein>
    <recommendedName>
        <fullName evidence="5 6">Peptide chain release factor 2</fullName>
        <shortName evidence="5">RF-2</shortName>
    </recommendedName>
</protein>
<evidence type="ECO:0000256" key="5">
    <source>
        <dbReference type="HAMAP-Rule" id="MF_00094"/>
    </source>
</evidence>
<evidence type="ECO:0000256" key="3">
    <source>
        <dbReference type="ARBA" id="ARBA00022481"/>
    </source>
</evidence>
<dbReference type="Pfam" id="PF00472">
    <property type="entry name" value="RF-1"/>
    <property type="match status" value="1"/>
</dbReference>
<sequence length="378" mass="42990">MIEFDQFKSELSSKEEPLQQLEAALDLDTKRKRIIELDRMMEEPDFWGDPEKANKLSTEARHLKDELEGFTALKGNYEDIEALIQMGKEENDDSVIPEIRELLESFSERLDQMNTTLLLSGEYDSMNVILRLNAGAGGTEANDWAGILYRMYTRWAERHGFTVKILDYLDGDEAGIKSVTMEVVGEYAYGYLRSESGIHRLVRISPFNAQGKRQTSFVSCDVMPDIETDIDIDIREEDIKMEVFRASGAGGQHINKTSSAVRLIHIPTGFVAACQEERSQIQNKNKAMQMLKTKLYLKEKEEQEAKLAGIRGEVKDNGWGSQIRSYVLQPYRMVKDLRTGEESGNTDAVLDGDIDRFISAYLKWMQLGCPDRKIAGND</sequence>
<keyword evidence="5" id="KW-0963">Cytoplasm</keyword>
<dbReference type="GeneID" id="85015118"/>
<dbReference type="NCBIfam" id="TIGR00020">
    <property type="entry name" value="prfB"/>
    <property type="match status" value="1"/>
</dbReference>
<dbReference type="SUPFAM" id="SSF75620">
    <property type="entry name" value="Release factor"/>
    <property type="match status" value="1"/>
</dbReference>
<dbReference type="PANTHER" id="PTHR43116">
    <property type="entry name" value="PEPTIDE CHAIN RELEASE FACTOR 2"/>
    <property type="match status" value="1"/>
</dbReference>
<dbReference type="GO" id="GO:0005737">
    <property type="term" value="C:cytoplasm"/>
    <property type="evidence" value="ECO:0007669"/>
    <property type="project" value="UniProtKB-SubCell"/>
</dbReference>